<evidence type="ECO:0000313" key="9">
    <source>
        <dbReference type="EMBL" id="QJR36024.1"/>
    </source>
</evidence>
<evidence type="ECO:0000313" key="10">
    <source>
        <dbReference type="Proteomes" id="UP000500938"/>
    </source>
</evidence>
<keyword evidence="3" id="KW-0813">Transport</keyword>
<dbReference type="InterPro" id="IPR027417">
    <property type="entry name" value="P-loop_NTPase"/>
</dbReference>
<dbReference type="SMART" id="SM00382">
    <property type="entry name" value="AAA"/>
    <property type="match status" value="1"/>
</dbReference>
<dbReference type="InterPro" id="IPR003593">
    <property type="entry name" value="AAA+_ATPase"/>
</dbReference>
<dbReference type="InterPro" id="IPR050388">
    <property type="entry name" value="ABC_Ni/Peptide_Import"/>
</dbReference>
<evidence type="ECO:0000256" key="1">
    <source>
        <dbReference type="ARBA" id="ARBA00004417"/>
    </source>
</evidence>
<dbReference type="Pfam" id="PF00005">
    <property type="entry name" value="ABC_tran"/>
    <property type="match status" value="1"/>
</dbReference>
<dbReference type="Proteomes" id="UP000500938">
    <property type="component" value="Chromosome"/>
</dbReference>
<dbReference type="Gene3D" id="3.40.50.300">
    <property type="entry name" value="P-loop containing nucleotide triphosphate hydrolases"/>
    <property type="match status" value="1"/>
</dbReference>
<keyword evidence="7" id="KW-0472">Membrane</keyword>
<evidence type="ECO:0000256" key="4">
    <source>
        <dbReference type="ARBA" id="ARBA00022475"/>
    </source>
</evidence>
<keyword evidence="4" id="KW-1003">Cell membrane</keyword>
<reference evidence="9 10" key="1">
    <citation type="submission" date="2020-05" db="EMBL/GenBank/DDBJ databases">
        <title>Complete genome sequence of Gemmatimonas greenlandica TET16.</title>
        <authorList>
            <person name="Zeng Y."/>
        </authorList>
    </citation>
    <scope>NUCLEOTIDE SEQUENCE [LARGE SCALE GENOMIC DNA]</scope>
    <source>
        <strain evidence="9 10">TET16</strain>
    </source>
</reference>
<dbReference type="FunFam" id="3.40.50.300:FF:000016">
    <property type="entry name" value="Oligopeptide ABC transporter ATP-binding component"/>
    <property type="match status" value="1"/>
</dbReference>
<gene>
    <name evidence="9" type="ORF">HKW67_11145</name>
</gene>
<sequence length="409" mass="44800">MVADPVPRTGHRLRCSRLQCAWRRLARAVRTESRSESRRRACPLGRRCVAARLLLFSHRAPVTISATRDSTTAPDRPLLDVHALQIAFPAGNSVARAVDGVSFTVARGETVCLVGESGCGKSLTALSLLRLVPPPGRIESGSRIMFDGGDMLTLDDERLRAIRGQHMAMIFQEPMTALNPVLTVGDQIAEVLRVHTRLSRQETWSRTVDMLAQVGIADAAARAKQYPHELSGGMRQRVMIAMALIMSPKLVIADEPTTALDVTIQAQILELLRDLRARTGMALLLITHDLGVVAEMASRVIVMYAGRVVEEANVEDLFSAPSHPYTEGLLAAIPKLGQEEERLQTIAGSVPPPTALPSGCTFRDRCPYAFERCATEEPALLQVGSAHRARCHLIEEPARRATRHEVVRT</sequence>
<keyword evidence="5" id="KW-0547">Nucleotide-binding</keyword>
<dbReference type="CDD" id="cd03257">
    <property type="entry name" value="ABC_NikE_OppD_transporters"/>
    <property type="match status" value="1"/>
</dbReference>
<dbReference type="GO" id="GO:0005524">
    <property type="term" value="F:ATP binding"/>
    <property type="evidence" value="ECO:0007669"/>
    <property type="project" value="UniProtKB-KW"/>
</dbReference>
<evidence type="ECO:0000259" key="8">
    <source>
        <dbReference type="PROSITE" id="PS50893"/>
    </source>
</evidence>
<dbReference type="GO" id="GO:0016887">
    <property type="term" value="F:ATP hydrolysis activity"/>
    <property type="evidence" value="ECO:0007669"/>
    <property type="project" value="InterPro"/>
</dbReference>
<dbReference type="InterPro" id="IPR013563">
    <property type="entry name" value="Oligopep_ABC_C"/>
</dbReference>
<evidence type="ECO:0000256" key="6">
    <source>
        <dbReference type="ARBA" id="ARBA00022840"/>
    </source>
</evidence>
<organism evidence="9 10">
    <name type="scientific">Gemmatimonas groenlandica</name>
    <dbReference type="NCBI Taxonomy" id="2732249"/>
    <lineage>
        <taxon>Bacteria</taxon>
        <taxon>Pseudomonadati</taxon>
        <taxon>Gemmatimonadota</taxon>
        <taxon>Gemmatimonadia</taxon>
        <taxon>Gemmatimonadales</taxon>
        <taxon>Gemmatimonadaceae</taxon>
        <taxon>Gemmatimonas</taxon>
    </lineage>
</organism>
<dbReference type="PANTHER" id="PTHR43297:SF2">
    <property type="entry name" value="DIPEPTIDE TRANSPORT ATP-BINDING PROTEIN DPPD"/>
    <property type="match status" value="1"/>
</dbReference>
<evidence type="ECO:0000256" key="3">
    <source>
        <dbReference type="ARBA" id="ARBA00022448"/>
    </source>
</evidence>
<dbReference type="EMBL" id="CP053085">
    <property type="protein sequence ID" value="QJR36024.1"/>
    <property type="molecule type" value="Genomic_DNA"/>
</dbReference>
<evidence type="ECO:0000256" key="5">
    <source>
        <dbReference type="ARBA" id="ARBA00022741"/>
    </source>
</evidence>
<dbReference type="PANTHER" id="PTHR43297">
    <property type="entry name" value="OLIGOPEPTIDE TRANSPORT ATP-BINDING PROTEIN APPD"/>
    <property type="match status" value="1"/>
</dbReference>
<keyword evidence="6 9" id="KW-0067">ATP-binding</keyword>
<evidence type="ECO:0000256" key="2">
    <source>
        <dbReference type="ARBA" id="ARBA00005417"/>
    </source>
</evidence>
<comment type="subcellular location">
    <subcellularLocation>
        <location evidence="1">Cell inner membrane</location>
        <topology evidence="1">Peripheral membrane protein</topology>
    </subcellularLocation>
</comment>
<dbReference type="AlphaFoldDB" id="A0A6M4ILW9"/>
<accession>A0A6M4ILW9</accession>
<keyword evidence="10" id="KW-1185">Reference proteome</keyword>
<dbReference type="SUPFAM" id="SSF52540">
    <property type="entry name" value="P-loop containing nucleoside triphosphate hydrolases"/>
    <property type="match status" value="1"/>
</dbReference>
<evidence type="ECO:0000256" key="7">
    <source>
        <dbReference type="ARBA" id="ARBA00023136"/>
    </source>
</evidence>
<dbReference type="NCBIfam" id="TIGR01727">
    <property type="entry name" value="oligo_HPY"/>
    <property type="match status" value="1"/>
</dbReference>
<dbReference type="PROSITE" id="PS00211">
    <property type="entry name" value="ABC_TRANSPORTER_1"/>
    <property type="match status" value="1"/>
</dbReference>
<dbReference type="InterPro" id="IPR003439">
    <property type="entry name" value="ABC_transporter-like_ATP-bd"/>
</dbReference>
<feature type="domain" description="ABC transporter" evidence="8">
    <location>
        <begin position="81"/>
        <end position="330"/>
    </location>
</feature>
<dbReference type="KEGG" id="ggr:HKW67_11145"/>
<dbReference type="Pfam" id="PF08352">
    <property type="entry name" value="oligo_HPY"/>
    <property type="match status" value="1"/>
</dbReference>
<dbReference type="InterPro" id="IPR017871">
    <property type="entry name" value="ABC_transporter-like_CS"/>
</dbReference>
<dbReference type="GO" id="GO:0015833">
    <property type="term" value="P:peptide transport"/>
    <property type="evidence" value="ECO:0007669"/>
    <property type="project" value="InterPro"/>
</dbReference>
<comment type="similarity">
    <text evidence="2">Belongs to the ABC transporter superfamily.</text>
</comment>
<protein>
    <submittedName>
        <fullName evidence="9">ABC transporter ATP-binding protein</fullName>
    </submittedName>
</protein>
<proteinExistence type="inferred from homology"/>
<dbReference type="PROSITE" id="PS50893">
    <property type="entry name" value="ABC_TRANSPORTER_2"/>
    <property type="match status" value="1"/>
</dbReference>
<name>A0A6M4ILW9_9BACT</name>
<dbReference type="GO" id="GO:0005886">
    <property type="term" value="C:plasma membrane"/>
    <property type="evidence" value="ECO:0007669"/>
    <property type="project" value="UniProtKB-SubCell"/>
</dbReference>